<reference evidence="2 3" key="3">
    <citation type="submission" date="2016-01" db="EMBL/GenBank/DDBJ databases">
        <title>The new phylogeny of the genus Mycobacterium.</title>
        <authorList>
            <person name="Tarcisio F."/>
            <person name="Conor M."/>
            <person name="Antonella G."/>
            <person name="Elisabetta G."/>
            <person name="Giulia F.S."/>
            <person name="Sara T."/>
            <person name="Anna F."/>
            <person name="Clotilde B."/>
            <person name="Roberto B."/>
            <person name="Veronica D.S."/>
            <person name="Fabio R."/>
            <person name="Monica P."/>
            <person name="Olivier J."/>
            <person name="Enrico T."/>
            <person name="Nicola S."/>
        </authorList>
    </citation>
    <scope>NUCLEOTIDE SEQUENCE [LARGE SCALE GENOMIC DNA]</scope>
    <source>
        <strain evidence="2 3">DSM 44626</strain>
    </source>
</reference>
<dbReference type="RefSeq" id="WP_051641668.1">
    <property type="nucleotide sequence ID" value="NZ_HG964447.1"/>
</dbReference>
<organism evidence="1">
    <name type="scientific">Mycobacterium triplex</name>
    <dbReference type="NCBI Taxonomy" id="47839"/>
    <lineage>
        <taxon>Bacteria</taxon>
        <taxon>Bacillati</taxon>
        <taxon>Actinomycetota</taxon>
        <taxon>Actinomycetes</taxon>
        <taxon>Mycobacteriales</taxon>
        <taxon>Mycobacteriaceae</taxon>
        <taxon>Mycobacterium</taxon>
        <taxon>Mycobacterium simiae complex</taxon>
    </lineage>
</organism>
<proteinExistence type="predicted"/>
<evidence type="ECO:0000313" key="1">
    <source>
        <dbReference type="EMBL" id="CDO91203.1"/>
    </source>
</evidence>
<dbReference type="eggNOG" id="ENOG5031J6S">
    <property type="taxonomic scope" value="Bacteria"/>
</dbReference>
<dbReference type="OrthoDB" id="4625161at2"/>
<reference evidence="1" key="2">
    <citation type="submission" date="2014-04" db="EMBL/GenBank/DDBJ databases">
        <authorList>
            <person name="Xu Y.W."/>
            <person name="Yang Q."/>
        </authorList>
    </citation>
    <scope>NUCLEOTIDE SEQUENCE</scope>
    <source>
        <strain evidence="1">DSM 44626</strain>
    </source>
</reference>
<dbReference type="Proteomes" id="UP000193710">
    <property type="component" value="Unassembled WGS sequence"/>
</dbReference>
<sequence length="155" mass="17602">MITLLASHNEELYKIEPWCVADIADLVRGDRLQVLTSSDGVLDFWFSHSPWLRVNRQATGLLLATTRFTAHEVPLLRGDIVIAAHDSAGDLASLTDTQMSRLINSEHSWREERILRRRFDRDLRAQRRTRAAAEAAARKSLLGRAFGRTHTQGRS</sequence>
<dbReference type="Proteomes" id="UP000028880">
    <property type="component" value="Unassembled WGS sequence"/>
</dbReference>
<reference evidence="1" key="1">
    <citation type="journal article" date="2014" name="Genome Announc.">
        <title>Draft Genome Sequence of Mycobacterium triplex DSM 44626.</title>
        <authorList>
            <person name="Sassi M."/>
            <person name="Croce O."/>
            <person name="Robert C."/>
            <person name="Raoult D."/>
            <person name="Drancourt M."/>
        </authorList>
    </citation>
    <scope>NUCLEOTIDE SEQUENCE [LARGE SCALE GENOMIC DNA]</scope>
    <source>
        <strain evidence="1">DSM 44626</strain>
    </source>
</reference>
<evidence type="ECO:0000313" key="3">
    <source>
        <dbReference type="Proteomes" id="UP000193710"/>
    </source>
</evidence>
<dbReference type="HOGENOM" id="CLU_1747641_0_0_11"/>
<keyword evidence="3" id="KW-1185">Reference proteome</keyword>
<evidence type="ECO:0000313" key="2">
    <source>
        <dbReference type="EMBL" id="ORX03305.1"/>
    </source>
</evidence>
<dbReference type="EMBL" id="HG964447">
    <property type="protein sequence ID" value="CDO91203.1"/>
    <property type="molecule type" value="Genomic_DNA"/>
</dbReference>
<accession>A0A024K6X1</accession>
<name>A0A024K6X1_9MYCO</name>
<gene>
    <name evidence="2" type="ORF">AWC29_01190</name>
    <name evidence="1" type="ORF">BN973_05610</name>
</gene>
<dbReference type="AlphaFoldDB" id="A0A024K6X1"/>
<dbReference type="EMBL" id="LQPY01000023">
    <property type="protein sequence ID" value="ORX03305.1"/>
    <property type="molecule type" value="Genomic_DNA"/>
</dbReference>
<protein>
    <submittedName>
        <fullName evidence="1">Uncharacterized protein</fullName>
    </submittedName>
</protein>